<dbReference type="AlphaFoldDB" id="A0A251RLY2"/>
<name>A0A251RLY2_PRUPE</name>
<dbReference type="Gramene" id="ONI36005">
    <property type="protein sequence ID" value="ONI36005"/>
    <property type="gene ID" value="PRUPE_1G564200"/>
</dbReference>
<organism evidence="1 2">
    <name type="scientific">Prunus persica</name>
    <name type="common">Peach</name>
    <name type="synonym">Amygdalus persica</name>
    <dbReference type="NCBI Taxonomy" id="3760"/>
    <lineage>
        <taxon>Eukaryota</taxon>
        <taxon>Viridiplantae</taxon>
        <taxon>Streptophyta</taxon>
        <taxon>Embryophyta</taxon>
        <taxon>Tracheophyta</taxon>
        <taxon>Spermatophyta</taxon>
        <taxon>Magnoliopsida</taxon>
        <taxon>eudicotyledons</taxon>
        <taxon>Gunneridae</taxon>
        <taxon>Pentapetalae</taxon>
        <taxon>rosids</taxon>
        <taxon>fabids</taxon>
        <taxon>Rosales</taxon>
        <taxon>Rosaceae</taxon>
        <taxon>Amygdaloideae</taxon>
        <taxon>Amygdaleae</taxon>
        <taxon>Prunus</taxon>
    </lineage>
</organism>
<accession>A0A251RLY2</accession>
<evidence type="ECO:0000313" key="1">
    <source>
        <dbReference type="EMBL" id="ONI36005.1"/>
    </source>
</evidence>
<gene>
    <name evidence="1" type="ORF">PRUPE_1G564200</name>
</gene>
<keyword evidence="2" id="KW-1185">Reference proteome</keyword>
<protein>
    <submittedName>
        <fullName evidence="1">Uncharacterized protein</fullName>
    </submittedName>
</protein>
<proteinExistence type="predicted"/>
<dbReference type="EMBL" id="CM007651">
    <property type="protein sequence ID" value="ONI36005.1"/>
    <property type="molecule type" value="Genomic_DNA"/>
</dbReference>
<dbReference type="Proteomes" id="UP000006882">
    <property type="component" value="Chromosome G1"/>
</dbReference>
<evidence type="ECO:0000313" key="2">
    <source>
        <dbReference type="Proteomes" id="UP000006882"/>
    </source>
</evidence>
<sequence length="186" mass="20732">MGMGKKAKWEWGKKLNGNGDENGIHTSDSTHYISFLKIKNLQIFSHSSSFCFSTVTVATVTVQLPNHKIDIVVHWMATLPSRKMFISSSSIKPTQDPIQLATDELESKLRNGEAFSAIFFHLLATPARNPSSQASEAKLNHRRDLQEVQLARTSSSRVCRNPPPGHLLAPTLFPSCRISCNLLKFL</sequence>
<reference evidence="1 2" key="1">
    <citation type="journal article" date="2013" name="Nat. Genet.">
        <title>The high-quality draft genome of peach (Prunus persica) identifies unique patterns of genetic diversity, domestication and genome evolution.</title>
        <authorList>
            <consortium name="International Peach Genome Initiative"/>
            <person name="Verde I."/>
            <person name="Abbott A.G."/>
            <person name="Scalabrin S."/>
            <person name="Jung S."/>
            <person name="Shu S."/>
            <person name="Marroni F."/>
            <person name="Zhebentyayeva T."/>
            <person name="Dettori M.T."/>
            <person name="Grimwood J."/>
            <person name="Cattonaro F."/>
            <person name="Zuccolo A."/>
            <person name="Rossini L."/>
            <person name="Jenkins J."/>
            <person name="Vendramin E."/>
            <person name="Meisel L.A."/>
            <person name="Decroocq V."/>
            <person name="Sosinski B."/>
            <person name="Prochnik S."/>
            <person name="Mitros T."/>
            <person name="Policriti A."/>
            <person name="Cipriani G."/>
            <person name="Dondini L."/>
            <person name="Ficklin S."/>
            <person name="Goodstein D.M."/>
            <person name="Xuan P."/>
            <person name="Del Fabbro C."/>
            <person name="Aramini V."/>
            <person name="Copetti D."/>
            <person name="Gonzalez S."/>
            <person name="Horner D.S."/>
            <person name="Falchi R."/>
            <person name="Lucas S."/>
            <person name="Mica E."/>
            <person name="Maldonado J."/>
            <person name="Lazzari B."/>
            <person name="Bielenberg D."/>
            <person name="Pirona R."/>
            <person name="Miculan M."/>
            <person name="Barakat A."/>
            <person name="Testolin R."/>
            <person name="Stella A."/>
            <person name="Tartarini S."/>
            <person name="Tonutti P."/>
            <person name="Arus P."/>
            <person name="Orellana A."/>
            <person name="Wells C."/>
            <person name="Main D."/>
            <person name="Vizzotto G."/>
            <person name="Silva H."/>
            <person name="Salamini F."/>
            <person name="Schmutz J."/>
            <person name="Morgante M."/>
            <person name="Rokhsar D.S."/>
        </authorList>
    </citation>
    <scope>NUCLEOTIDE SEQUENCE [LARGE SCALE GENOMIC DNA]</scope>
    <source>
        <strain evidence="2">cv. Nemared</strain>
    </source>
</reference>